<accession>A0A0F9FMA6</accession>
<evidence type="ECO:0000256" key="1">
    <source>
        <dbReference type="SAM" id="MobiDB-lite"/>
    </source>
</evidence>
<comment type="caution">
    <text evidence="2">The sequence shown here is derived from an EMBL/GenBank/DDBJ whole genome shotgun (WGS) entry which is preliminary data.</text>
</comment>
<protein>
    <submittedName>
        <fullName evidence="2">Uncharacterized protein</fullName>
    </submittedName>
</protein>
<sequence length="143" mass="16164">MNKKNFILTIATGLILANGVFASNLTTEKDDRVISSVTYIDDDVDFELGFDTAEYLPEGFNPYKVYIDLEAVIFIEDEATDSVNTKKYLPSNFNAYAYPTDVAAFNYIDEKDTVEMDFDSQPYLPNGFDPYEGSEKATKQLSR</sequence>
<organism evidence="2">
    <name type="scientific">marine sediment metagenome</name>
    <dbReference type="NCBI Taxonomy" id="412755"/>
    <lineage>
        <taxon>unclassified sequences</taxon>
        <taxon>metagenomes</taxon>
        <taxon>ecological metagenomes</taxon>
    </lineage>
</organism>
<dbReference type="EMBL" id="LAZR01023104">
    <property type="protein sequence ID" value="KKL79651.1"/>
    <property type="molecule type" value="Genomic_DNA"/>
</dbReference>
<proteinExistence type="predicted"/>
<feature type="compositionally biased region" description="Basic and acidic residues" evidence="1">
    <location>
        <begin position="133"/>
        <end position="143"/>
    </location>
</feature>
<name>A0A0F9FMA6_9ZZZZ</name>
<reference evidence="2" key="1">
    <citation type="journal article" date="2015" name="Nature">
        <title>Complex archaea that bridge the gap between prokaryotes and eukaryotes.</title>
        <authorList>
            <person name="Spang A."/>
            <person name="Saw J.H."/>
            <person name="Jorgensen S.L."/>
            <person name="Zaremba-Niedzwiedzka K."/>
            <person name="Martijn J."/>
            <person name="Lind A.E."/>
            <person name="van Eijk R."/>
            <person name="Schleper C."/>
            <person name="Guy L."/>
            <person name="Ettema T.J."/>
        </authorList>
    </citation>
    <scope>NUCLEOTIDE SEQUENCE</scope>
</reference>
<dbReference type="AlphaFoldDB" id="A0A0F9FMA6"/>
<evidence type="ECO:0000313" key="2">
    <source>
        <dbReference type="EMBL" id="KKL79651.1"/>
    </source>
</evidence>
<gene>
    <name evidence="2" type="ORF">LCGC14_2012650</name>
</gene>
<feature type="region of interest" description="Disordered" evidence="1">
    <location>
        <begin position="124"/>
        <end position="143"/>
    </location>
</feature>